<organism evidence="6 7">
    <name type="scientific">Actinomycetospora cinnamomea</name>
    <dbReference type="NCBI Taxonomy" id="663609"/>
    <lineage>
        <taxon>Bacteria</taxon>
        <taxon>Bacillati</taxon>
        <taxon>Actinomycetota</taxon>
        <taxon>Actinomycetes</taxon>
        <taxon>Pseudonocardiales</taxon>
        <taxon>Pseudonocardiaceae</taxon>
        <taxon>Actinomycetospora</taxon>
    </lineage>
</organism>
<evidence type="ECO:0000259" key="5">
    <source>
        <dbReference type="Pfam" id="PF04073"/>
    </source>
</evidence>
<evidence type="ECO:0000256" key="4">
    <source>
        <dbReference type="PIRNR" id="PIRNR006181"/>
    </source>
</evidence>
<dbReference type="InterPro" id="IPR036754">
    <property type="entry name" value="YbaK/aa-tRNA-synt-asso_dom_sf"/>
</dbReference>
<dbReference type="InterPro" id="IPR004369">
    <property type="entry name" value="Prolyl-tRNA_editing_YbaK/EbsC"/>
</dbReference>
<dbReference type="PANTHER" id="PTHR30411:SF0">
    <property type="entry name" value="CYS-TRNA(PRO)_CYS-TRNA(CYS) DEACYLASE YBAK"/>
    <property type="match status" value="1"/>
</dbReference>
<dbReference type="Proteomes" id="UP000245639">
    <property type="component" value="Unassembled WGS sequence"/>
</dbReference>
<gene>
    <name evidence="6" type="ORF">C8D89_101736</name>
</gene>
<comment type="similarity">
    <text evidence="1 4">Belongs to the prolyl-tRNA editing family. YbaK/EbsC subfamily.</text>
</comment>
<dbReference type="AlphaFoldDB" id="A0A2U1FRS1"/>
<dbReference type="PANTHER" id="PTHR30411">
    <property type="entry name" value="CYTOPLASMIC PROTEIN"/>
    <property type="match status" value="1"/>
</dbReference>
<dbReference type="GO" id="GO:0006412">
    <property type="term" value="P:translation"/>
    <property type="evidence" value="ECO:0007669"/>
    <property type="project" value="UniProtKB-KW"/>
</dbReference>
<dbReference type="SUPFAM" id="SSF55826">
    <property type="entry name" value="YbaK/ProRS associated domain"/>
    <property type="match status" value="1"/>
</dbReference>
<dbReference type="GO" id="GO:0002161">
    <property type="term" value="F:aminoacyl-tRNA deacylase activity"/>
    <property type="evidence" value="ECO:0007669"/>
    <property type="project" value="InterPro"/>
</dbReference>
<comment type="caution">
    <text evidence="6">The sequence shown here is derived from an EMBL/GenBank/DDBJ whole genome shotgun (WGS) entry which is preliminary data.</text>
</comment>
<dbReference type="Pfam" id="PF04073">
    <property type="entry name" value="tRNA_edit"/>
    <property type="match status" value="1"/>
</dbReference>
<dbReference type="GO" id="GO:0016829">
    <property type="term" value="F:lyase activity"/>
    <property type="evidence" value="ECO:0007669"/>
    <property type="project" value="UniProtKB-KW"/>
</dbReference>
<sequence length="163" mass="16277">MGSCAVAGRATPATAALEAAGVAYALHPYTAPGRTAYGTEAADALDVDPARMLKTLVAEVDGTPVLAMVPVAGTLDLKALAAARGGKRAVMADTGAAQRLTGYVVGGIAALGTRQPLEVVIDLSVAEHATVYCSAGRRGLQMELTPDDLLAATGGELAELCAG</sequence>
<dbReference type="CDD" id="cd00002">
    <property type="entry name" value="YbaK_deacylase"/>
    <property type="match status" value="1"/>
</dbReference>
<accession>A0A2U1FRS1</accession>
<keyword evidence="7" id="KW-1185">Reference proteome</keyword>
<dbReference type="PIRSF" id="PIRSF006181">
    <property type="entry name" value="EbsC_YbaK"/>
    <property type="match status" value="1"/>
</dbReference>
<protein>
    <recommendedName>
        <fullName evidence="4">Cys-tRNA(Pro)/Cys-tRNA(Cys) deacylase</fullName>
        <ecNumber evidence="4">4.2.-.-</ecNumber>
    </recommendedName>
</protein>
<dbReference type="EC" id="4.2.-.-" evidence="4"/>
<evidence type="ECO:0000256" key="2">
    <source>
        <dbReference type="ARBA" id="ARBA00022917"/>
    </source>
</evidence>
<evidence type="ECO:0000313" key="7">
    <source>
        <dbReference type="Proteomes" id="UP000245639"/>
    </source>
</evidence>
<dbReference type="InterPro" id="IPR007214">
    <property type="entry name" value="YbaK/aa-tRNA-synth-assoc-dom"/>
</dbReference>
<name>A0A2U1FRS1_9PSEU</name>
<evidence type="ECO:0000256" key="1">
    <source>
        <dbReference type="ARBA" id="ARBA00009798"/>
    </source>
</evidence>
<keyword evidence="2 4" id="KW-0648">Protein biosynthesis</keyword>
<evidence type="ECO:0000256" key="3">
    <source>
        <dbReference type="ARBA" id="ARBA00023239"/>
    </source>
</evidence>
<proteinExistence type="inferred from homology"/>
<feature type="domain" description="YbaK/aminoacyl-tRNA synthetase-associated" evidence="5">
    <location>
        <begin position="39"/>
        <end position="150"/>
    </location>
</feature>
<dbReference type="Gene3D" id="3.90.960.10">
    <property type="entry name" value="YbaK/aminoacyl-tRNA synthetase-associated domain"/>
    <property type="match status" value="1"/>
</dbReference>
<keyword evidence="3 4" id="KW-0456">Lyase</keyword>
<evidence type="ECO:0000313" key="6">
    <source>
        <dbReference type="EMBL" id="PVZ14868.1"/>
    </source>
</evidence>
<reference evidence="6 7" key="1">
    <citation type="submission" date="2018-04" db="EMBL/GenBank/DDBJ databases">
        <title>Genomic Encyclopedia of Type Strains, Phase IV (KMG-IV): sequencing the most valuable type-strain genomes for metagenomic binning, comparative biology and taxonomic classification.</title>
        <authorList>
            <person name="Goeker M."/>
        </authorList>
    </citation>
    <scope>NUCLEOTIDE SEQUENCE [LARGE SCALE GENOMIC DNA]</scope>
    <source>
        <strain evidence="6 7">DSM 45771</strain>
    </source>
</reference>
<dbReference type="EMBL" id="QEKW01000001">
    <property type="protein sequence ID" value="PVZ14868.1"/>
    <property type="molecule type" value="Genomic_DNA"/>
</dbReference>